<dbReference type="InterPro" id="IPR051158">
    <property type="entry name" value="Metallophosphoesterase_sf"/>
</dbReference>
<dbReference type="EMBL" id="CP016808">
    <property type="protein sequence ID" value="ANY70475.1"/>
    <property type="molecule type" value="Genomic_DNA"/>
</dbReference>
<feature type="transmembrane region" description="Helical" evidence="1">
    <location>
        <begin position="106"/>
        <end position="128"/>
    </location>
</feature>
<keyword evidence="1" id="KW-0812">Transmembrane</keyword>
<protein>
    <submittedName>
        <fullName evidence="3">Phosphoesterase</fullName>
    </submittedName>
</protein>
<feature type="transmembrane region" description="Helical" evidence="1">
    <location>
        <begin position="5"/>
        <end position="23"/>
    </location>
</feature>
<keyword evidence="1" id="KW-1133">Transmembrane helix</keyword>
<dbReference type="CDD" id="cd07385">
    <property type="entry name" value="MPP_YkuE_C"/>
    <property type="match status" value="1"/>
</dbReference>
<proteinExistence type="predicted"/>
<feature type="domain" description="Calcineurin-like phosphoesterase" evidence="2">
    <location>
        <begin position="156"/>
        <end position="324"/>
    </location>
</feature>
<feature type="transmembrane region" description="Helical" evidence="1">
    <location>
        <begin position="43"/>
        <end position="60"/>
    </location>
</feature>
<evidence type="ECO:0000256" key="1">
    <source>
        <dbReference type="SAM" id="Phobius"/>
    </source>
</evidence>
<feature type="transmembrane region" description="Helical" evidence="1">
    <location>
        <begin position="72"/>
        <end position="94"/>
    </location>
</feature>
<dbReference type="Gene3D" id="3.60.21.10">
    <property type="match status" value="1"/>
</dbReference>
<dbReference type="PANTHER" id="PTHR31302:SF0">
    <property type="entry name" value="TRANSMEMBRANE PROTEIN WITH METALLOPHOSPHOESTERASE DOMAIN"/>
    <property type="match status" value="1"/>
</dbReference>
<dbReference type="PANTHER" id="PTHR31302">
    <property type="entry name" value="TRANSMEMBRANE PROTEIN WITH METALLOPHOSPHOESTERASE DOMAIN-RELATED"/>
    <property type="match status" value="1"/>
</dbReference>
<sequence>MKPRLIGTIALVLFIFVAINAYIGWNGWLYLSALISLDNPLPYAFAVAIISISYIIGRLLQPVAPLRKIGRVFKLIGSYWLAVMEYAVLLLPPADLIYWLLTKLDIPASTALLAVGSAVAVIMLAILLRGSWNAWSPVVRTYSITIAKPAGTRTSLRIGMASDIHLGTIVGKRHLARLAKAMEHMKPDLILLPGDVIDDDIAPYLDDNMSEVMKRLQAPLGVYAVLGNHEYYGGHIARFIAEMDAVGIRVLLDESVKIDDGFYIIGRKDLSAKRSDPEGRQSVKELVAALDASLPLIMMDHQPSDLEQASLQGIDLSLSGHTHRGQMMPNHLFTRRLFELDWGFLKKGQLHAIVSSGFGTWGPPLRIGSRAEIIQLNVEFRP</sequence>
<accession>A0A1B2DRZ4</accession>
<dbReference type="InterPro" id="IPR029052">
    <property type="entry name" value="Metallo-depent_PP-like"/>
</dbReference>
<evidence type="ECO:0000259" key="2">
    <source>
        <dbReference type="Pfam" id="PF00149"/>
    </source>
</evidence>
<dbReference type="SUPFAM" id="SSF56300">
    <property type="entry name" value="Metallo-dependent phosphatases"/>
    <property type="match status" value="1"/>
</dbReference>
<name>A0A1B2DRZ4_9BACL</name>
<reference evidence="3" key="1">
    <citation type="submission" date="2016-08" db="EMBL/GenBank/DDBJ databases">
        <title>Complete Genome Seqeunce of Paenibacillus sp. BIHB 4019 from tea rhizoplane.</title>
        <authorList>
            <person name="Thakur R."/>
            <person name="Swarnkar M.K."/>
            <person name="Gulati A."/>
        </authorList>
    </citation>
    <scope>NUCLEOTIDE SEQUENCE [LARGE SCALE GENOMIC DNA]</scope>
    <source>
        <strain evidence="3">BIHB4019</strain>
    </source>
</reference>
<dbReference type="AlphaFoldDB" id="A0A1B2DRZ4"/>
<keyword evidence="1" id="KW-0472">Membrane</keyword>
<evidence type="ECO:0000313" key="3">
    <source>
        <dbReference type="EMBL" id="ANY70475.1"/>
    </source>
</evidence>
<organism evidence="3">
    <name type="scientific">Paenibacillus sp. BIHB 4019</name>
    <dbReference type="NCBI Taxonomy" id="1870819"/>
    <lineage>
        <taxon>Bacteria</taxon>
        <taxon>Bacillati</taxon>
        <taxon>Bacillota</taxon>
        <taxon>Bacilli</taxon>
        <taxon>Bacillales</taxon>
        <taxon>Paenibacillaceae</taxon>
        <taxon>Paenibacillus</taxon>
    </lineage>
</organism>
<dbReference type="InterPro" id="IPR004843">
    <property type="entry name" value="Calcineurin-like_PHP"/>
</dbReference>
<gene>
    <name evidence="3" type="ORF">BBD42_00955</name>
</gene>
<dbReference type="Pfam" id="PF00149">
    <property type="entry name" value="Metallophos"/>
    <property type="match status" value="1"/>
</dbReference>
<dbReference type="GO" id="GO:0016787">
    <property type="term" value="F:hydrolase activity"/>
    <property type="evidence" value="ECO:0007669"/>
    <property type="project" value="InterPro"/>
</dbReference>